<reference evidence="1 2" key="1">
    <citation type="journal article" date="2024" name="J Genomics">
        <title>Draft genome sequencing and assembly of Favolaschia claudopus CIRM-BRFM 2984 isolated from oak limbs.</title>
        <authorList>
            <person name="Navarro D."/>
            <person name="Drula E."/>
            <person name="Chaduli D."/>
            <person name="Cazenave R."/>
            <person name="Ahrendt S."/>
            <person name="Wang J."/>
            <person name="Lipzen A."/>
            <person name="Daum C."/>
            <person name="Barry K."/>
            <person name="Grigoriev I.V."/>
            <person name="Favel A."/>
            <person name="Rosso M.N."/>
            <person name="Martin F."/>
        </authorList>
    </citation>
    <scope>NUCLEOTIDE SEQUENCE [LARGE SCALE GENOMIC DNA]</scope>
    <source>
        <strain evidence="1 2">CIRM-BRFM 2984</strain>
    </source>
</reference>
<dbReference type="AlphaFoldDB" id="A0AAW0CGQ6"/>
<comment type="caution">
    <text evidence="1">The sequence shown here is derived from an EMBL/GenBank/DDBJ whole genome shotgun (WGS) entry which is preliminary data.</text>
</comment>
<gene>
    <name evidence="1" type="ORF">R3P38DRAFT_2770877</name>
</gene>
<name>A0AAW0CGQ6_9AGAR</name>
<dbReference type="EMBL" id="JAWWNJ010000017">
    <property type="protein sequence ID" value="KAK7038657.1"/>
    <property type="molecule type" value="Genomic_DNA"/>
</dbReference>
<organism evidence="1 2">
    <name type="scientific">Favolaschia claudopus</name>
    <dbReference type="NCBI Taxonomy" id="2862362"/>
    <lineage>
        <taxon>Eukaryota</taxon>
        <taxon>Fungi</taxon>
        <taxon>Dikarya</taxon>
        <taxon>Basidiomycota</taxon>
        <taxon>Agaricomycotina</taxon>
        <taxon>Agaricomycetes</taxon>
        <taxon>Agaricomycetidae</taxon>
        <taxon>Agaricales</taxon>
        <taxon>Marasmiineae</taxon>
        <taxon>Mycenaceae</taxon>
        <taxon>Favolaschia</taxon>
    </lineage>
</organism>
<dbReference type="Proteomes" id="UP001362999">
    <property type="component" value="Unassembled WGS sequence"/>
</dbReference>
<proteinExistence type="predicted"/>
<keyword evidence="2" id="KW-1185">Reference proteome</keyword>
<sequence length="149" mass="16151">MEQSLGGIAWNVEGDPQRLATVTENAVPHSLQRVPKSAGIRVGTGSVGGNPEGHQFKHLPIWLTWWNSEGQAESGGASHLTPPSLAILPGNPWTDSVKEGPETVEFSPRLTPREGIQPKIVIHPLKPLEFTPRTGIQPNRIHSPLTKTN</sequence>
<evidence type="ECO:0000313" key="2">
    <source>
        <dbReference type="Proteomes" id="UP001362999"/>
    </source>
</evidence>
<evidence type="ECO:0000313" key="1">
    <source>
        <dbReference type="EMBL" id="KAK7038657.1"/>
    </source>
</evidence>
<accession>A0AAW0CGQ6</accession>
<protein>
    <submittedName>
        <fullName evidence="1">Uncharacterized protein</fullName>
    </submittedName>
</protein>